<dbReference type="CDD" id="cd20506">
    <property type="entry name" value="CYCLIN_AtCycA-like_rpt2"/>
    <property type="match status" value="1"/>
</dbReference>
<dbReference type="EMBL" id="CM035435">
    <property type="protein sequence ID" value="KAH7289591.1"/>
    <property type="molecule type" value="Genomic_DNA"/>
</dbReference>
<dbReference type="InterPro" id="IPR046965">
    <property type="entry name" value="Cyclin_A/B-like"/>
</dbReference>
<accession>A0A8T2R1H8</accession>
<comment type="caution">
    <text evidence="9">The sequence shown here is derived from an EMBL/GenBank/DDBJ whole genome shotgun (WGS) entry which is preliminary data.</text>
</comment>
<evidence type="ECO:0000256" key="2">
    <source>
        <dbReference type="ARBA" id="ARBA00022618"/>
    </source>
</evidence>
<evidence type="ECO:0000259" key="7">
    <source>
        <dbReference type="SMART" id="SM00385"/>
    </source>
</evidence>
<feature type="transmembrane region" description="Helical" evidence="6">
    <location>
        <begin position="178"/>
        <end position="199"/>
    </location>
</feature>
<dbReference type="PROSITE" id="PS00292">
    <property type="entry name" value="CYCLINS"/>
    <property type="match status" value="1"/>
</dbReference>
<keyword evidence="6" id="KW-1133">Transmembrane helix</keyword>
<reference evidence="9" key="1">
    <citation type="submission" date="2021-08" db="EMBL/GenBank/DDBJ databases">
        <title>WGS assembly of Ceratopteris richardii.</title>
        <authorList>
            <person name="Marchant D.B."/>
            <person name="Chen G."/>
            <person name="Jenkins J."/>
            <person name="Shu S."/>
            <person name="Leebens-Mack J."/>
            <person name="Grimwood J."/>
            <person name="Schmutz J."/>
            <person name="Soltis P."/>
            <person name="Soltis D."/>
            <person name="Chen Z.-H."/>
        </authorList>
    </citation>
    <scope>NUCLEOTIDE SEQUENCE</scope>
    <source>
        <strain evidence="9">Whitten #5841</strain>
        <tissue evidence="9">Leaf</tissue>
    </source>
</reference>
<evidence type="ECO:0008006" key="11">
    <source>
        <dbReference type="Google" id="ProtNLM"/>
    </source>
</evidence>
<keyword evidence="6" id="KW-0812">Transmembrane</keyword>
<keyword evidence="3 5" id="KW-0195">Cyclin</keyword>
<dbReference type="GO" id="GO:0044772">
    <property type="term" value="P:mitotic cell cycle phase transition"/>
    <property type="evidence" value="ECO:0007669"/>
    <property type="project" value="InterPro"/>
</dbReference>
<evidence type="ECO:0000256" key="4">
    <source>
        <dbReference type="ARBA" id="ARBA00023306"/>
    </source>
</evidence>
<evidence type="ECO:0000313" key="10">
    <source>
        <dbReference type="Proteomes" id="UP000825935"/>
    </source>
</evidence>
<comment type="similarity">
    <text evidence="1">Belongs to the cyclin family. Cyclin AB subfamily.</text>
</comment>
<dbReference type="FunFam" id="1.10.472.10:FF:000013">
    <property type="entry name" value="Cyclin A1"/>
    <property type="match status" value="1"/>
</dbReference>
<dbReference type="AlphaFoldDB" id="A0A8T2R1H8"/>
<dbReference type="InterPro" id="IPR036915">
    <property type="entry name" value="Cyclin-like_sf"/>
</dbReference>
<dbReference type="InterPro" id="IPR048258">
    <property type="entry name" value="Cyclins_cyclin-box"/>
</dbReference>
<feature type="domain" description="Cyclin-like" evidence="7">
    <location>
        <begin position="18"/>
        <end position="102"/>
    </location>
</feature>
<dbReference type="SUPFAM" id="SSF47954">
    <property type="entry name" value="Cyclin-like"/>
    <property type="match status" value="2"/>
</dbReference>
<sequence>METVQRDINPSMRGILIDWLVEVADEYKLVPDTLYLTVAYIDRFLSGNVVNRQKLQLLGISCMLIASKYEEICAPSIEEFCYITDNTYCRDEVLRMEKGVLNYLQFELSGPTTKTFLRRFIRAAQAGKKVAVYSFSRSLLLFLFSFVFHFNILPPIHLTIQPSTQLEFLGNYLAELTLLDYGFLKYLPSMIASSAVFLAKVTLDPTVRPWTLTLQHYTGYKASELADCVVAIHQLQCNKKKCTLPAVREKYRNQKFKSVAELVPADVIPLKFFDDIEDEL</sequence>
<dbReference type="PANTHER" id="PTHR10177">
    <property type="entry name" value="CYCLINS"/>
    <property type="match status" value="1"/>
</dbReference>
<evidence type="ECO:0000256" key="1">
    <source>
        <dbReference type="ARBA" id="ARBA00006955"/>
    </source>
</evidence>
<keyword evidence="10" id="KW-1185">Reference proteome</keyword>
<name>A0A8T2R1H8_CERRI</name>
<evidence type="ECO:0000256" key="3">
    <source>
        <dbReference type="ARBA" id="ARBA00023127"/>
    </source>
</evidence>
<dbReference type="Pfam" id="PF02984">
    <property type="entry name" value="Cyclin_C"/>
    <property type="match status" value="1"/>
</dbReference>
<dbReference type="FunFam" id="1.10.472.10:FF:000167">
    <property type="entry name" value="Mitotic cyclin 6"/>
    <property type="match status" value="1"/>
</dbReference>
<dbReference type="OMA" id="HVVRANT"/>
<evidence type="ECO:0000256" key="6">
    <source>
        <dbReference type="SAM" id="Phobius"/>
    </source>
</evidence>
<dbReference type="InterPro" id="IPR039361">
    <property type="entry name" value="Cyclin"/>
</dbReference>
<feature type="domain" description="Cyclin C-terminal" evidence="8">
    <location>
        <begin position="111"/>
        <end position="265"/>
    </location>
</feature>
<evidence type="ECO:0000256" key="5">
    <source>
        <dbReference type="RuleBase" id="RU000383"/>
    </source>
</evidence>
<dbReference type="SMART" id="SM01332">
    <property type="entry name" value="Cyclin_C"/>
    <property type="match status" value="1"/>
</dbReference>
<dbReference type="SMART" id="SM00385">
    <property type="entry name" value="CYCLIN"/>
    <property type="match status" value="2"/>
</dbReference>
<organism evidence="9 10">
    <name type="scientific">Ceratopteris richardii</name>
    <name type="common">Triangle waterfern</name>
    <dbReference type="NCBI Taxonomy" id="49495"/>
    <lineage>
        <taxon>Eukaryota</taxon>
        <taxon>Viridiplantae</taxon>
        <taxon>Streptophyta</taxon>
        <taxon>Embryophyta</taxon>
        <taxon>Tracheophyta</taxon>
        <taxon>Polypodiopsida</taxon>
        <taxon>Polypodiidae</taxon>
        <taxon>Polypodiales</taxon>
        <taxon>Pteridineae</taxon>
        <taxon>Pteridaceae</taxon>
        <taxon>Parkerioideae</taxon>
        <taxon>Ceratopteris</taxon>
    </lineage>
</organism>
<keyword evidence="6" id="KW-0472">Membrane</keyword>
<dbReference type="InterPro" id="IPR006671">
    <property type="entry name" value="Cyclin_N"/>
</dbReference>
<protein>
    <recommendedName>
        <fullName evidence="11">Cyclin N-terminal domain-containing protein</fullName>
    </recommendedName>
</protein>
<dbReference type="PIRSF" id="PIRSF001771">
    <property type="entry name" value="Cyclin_A_B_D_E"/>
    <property type="match status" value="1"/>
</dbReference>
<feature type="domain" description="Cyclin-like" evidence="7">
    <location>
        <begin position="141"/>
        <end position="234"/>
    </location>
</feature>
<proteinExistence type="inferred from homology"/>
<dbReference type="InterPro" id="IPR004367">
    <property type="entry name" value="Cyclin_C-dom"/>
</dbReference>
<keyword evidence="4" id="KW-0131">Cell cycle</keyword>
<dbReference type="InterPro" id="IPR013763">
    <property type="entry name" value="Cyclin-like_dom"/>
</dbReference>
<dbReference type="Gene3D" id="1.10.472.10">
    <property type="entry name" value="Cyclin-like"/>
    <property type="match status" value="2"/>
</dbReference>
<evidence type="ECO:0000259" key="8">
    <source>
        <dbReference type="SMART" id="SM01332"/>
    </source>
</evidence>
<dbReference type="GO" id="GO:0051301">
    <property type="term" value="P:cell division"/>
    <property type="evidence" value="ECO:0007669"/>
    <property type="project" value="UniProtKB-KW"/>
</dbReference>
<gene>
    <name evidence="9" type="ORF">KP509_30G011000</name>
</gene>
<dbReference type="Pfam" id="PF00134">
    <property type="entry name" value="Cyclin_N"/>
    <property type="match status" value="1"/>
</dbReference>
<dbReference type="OrthoDB" id="5590282at2759"/>
<dbReference type="GO" id="GO:0016538">
    <property type="term" value="F:cyclin-dependent protein serine/threonine kinase regulator activity"/>
    <property type="evidence" value="ECO:0007669"/>
    <property type="project" value="InterPro"/>
</dbReference>
<dbReference type="Proteomes" id="UP000825935">
    <property type="component" value="Chromosome 30"/>
</dbReference>
<feature type="transmembrane region" description="Helical" evidence="6">
    <location>
        <begin position="138"/>
        <end position="158"/>
    </location>
</feature>
<keyword evidence="2" id="KW-0132">Cell division</keyword>
<evidence type="ECO:0000313" key="9">
    <source>
        <dbReference type="EMBL" id="KAH7289591.1"/>
    </source>
</evidence>